<gene>
    <name evidence="14" type="primary">cueR</name>
    <name evidence="14" type="ORF">ACFFIT_01000</name>
</gene>
<evidence type="ECO:0000256" key="6">
    <source>
        <dbReference type="ARBA" id="ARBA00023008"/>
    </source>
</evidence>
<comment type="subcellular location">
    <subcellularLocation>
        <location evidence="1">Cytoplasm</location>
    </subcellularLocation>
</comment>
<evidence type="ECO:0000313" key="15">
    <source>
        <dbReference type="Proteomes" id="UP001589758"/>
    </source>
</evidence>
<dbReference type="NCBIfam" id="TIGR02044">
    <property type="entry name" value="CueR"/>
    <property type="match status" value="1"/>
</dbReference>
<dbReference type="SMART" id="SM00422">
    <property type="entry name" value="HTH_MERR"/>
    <property type="match status" value="1"/>
</dbReference>
<keyword evidence="15" id="KW-1185">Reference proteome</keyword>
<proteinExistence type="predicted"/>
<name>A0ABV6C7X3_9GAMM</name>
<evidence type="ECO:0000256" key="7">
    <source>
        <dbReference type="ARBA" id="ARBA00023015"/>
    </source>
</evidence>
<organism evidence="14 15">
    <name type="scientific">Thorsellia kenyensis</name>
    <dbReference type="NCBI Taxonomy" id="1549888"/>
    <lineage>
        <taxon>Bacteria</taxon>
        <taxon>Pseudomonadati</taxon>
        <taxon>Pseudomonadota</taxon>
        <taxon>Gammaproteobacteria</taxon>
        <taxon>Enterobacterales</taxon>
        <taxon>Thorselliaceae</taxon>
        <taxon>Thorsellia</taxon>
    </lineage>
</organism>
<sequence>MKIGEIAKKVGVSAKSIRHYEDIGLIAAPIRAKNGYRYYDQTHFEALRLIKKSRFVGFTLEECKTLLELWASPNRKSKEVNATLLKKIDDIDAQIKALLTMKSMLTELSNQCPNDDTTYCPIISTLIK</sequence>
<dbReference type="PROSITE" id="PS50937">
    <property type="entry name" value="HTH_MERR_2"/>
    <property type="match status" value="1"/>
</dbReference>
<protein>
    <recommendedName>
        <fullName evidence="3">HTH-type transcriptional regulator CueR</fullName>
    </recommendedName>
    <alternativeName>
        <fullName evidence="12">Copper efflux regulator</fullName>
    </alternativeName>
    <alternativeName>
        <fullName evidence="11">Copper export regulator</fullName>
    </alternativeName>
</protein>
<evidence type="ECO:0000256" key="3">
    <source>
        <dbReference type="ARBA" id="ARBA00017250"/>
    </source>
</evidence>
<evidence type="ECO:0000259" key="13">
    <source>
        <dbReference type="PROSITE" id="PS50937"/>
    </source>
</evidence>
<evidence type="ECO:0000256" key="2">
    <source>
        <dbReference type="ARBA" id="ARBA00011738"/>
    </source>
</evidence>
<dbReference type="SUPFAM" id="SSF46955">
    <property type="entry name" value="Putative DNA-binding domain"/>
    <property type="match status" value="1"/>
</dbReference>
<dbReference type="InterPro" id="IPR047057">
    <property type="entry name" value="MerR_fam"/>
</dbReference>
<evidence type="ECO:0000256" key="8">
    <source>
        <dbReference type="ARBA" id="ARBA00023125"/>
    </source>
</evidence>
<keyword evidence="4" id="KW-0963">Cytoplasm</keyword>
<dbReference type="PANTHER" id="PTHR30204">
    <property type="entry name" value="REDOX-CYCLING DRUG-SENSING TRANSCRIPTIONAL ACTIVATOR SOXR"/>
    <property type="match status" value="1"/>
</dbReference>
<evidence type="ECO:0000256" key="5">
    <source>
        <dbReference type="ARBA" id="ARBA00022723"/>
    </source>
</evidence>
<dbReference type="PANTHER" id="PTHR30204:SF16">
    <property type="entry name" value="HTH-TYPE TRANSCRIPTIONAL REGULATOR CUER"/>
    <property type="match status" value="1"/>
</dbReference>
<accession>A0ABV6C7X3</accession>
<evidence type="ECO:0000256" key="10">
    <source>
        <dbReference type="ARBA" id="ARBA00023163"/>
    </source>
</evidence>
<dbReference type="Gene3D" id="1.10.1660.10">
    <property type="match status" value="1"/>
</dbReference>
<keyword evidence="6" id="KW-0186">Copper</keyword>
<dbReference type="Proteomes" id="UP001589758">
    <property type="component" value="Unassembled WGS sequence"/>
</dbReference>
<evidence type="ECO:0000256" key="9">
    <source>
        <dbReference type="ARBA" id="ARBA00023159"/>
    </source>
</evidence>
<dbReference type="PRINTS" id="PR00040">
    <property type="entry name" value="HTHMERR"/>
</dbReference>
<keyword evidence="10" id="KW-0804">Transcription</keyword>
<keyword evidence="7" id="KW-0805">Transcription regulation</keyword>
<keyword evidence="5" id="KW-0479">Metal-binding</keyword>
<evidence type="ECO:0000256" key="12">
    <source>
        <dbReference type="ARBA" id="ARBA00032335"/>
    </source>
</evidence>
<comment type="caution">
    <text evidence="14">The sequence shown here is derived from an EMBL/GenBank/DDBJ whole genome shotgun (WGS) entry which is preliminary data.</text>
</comment>
<feature type="domain" description="HTH merR-type" evidence="13">
    <location>
        <begin position="1"/>
        <end position="69"/>
    </location>
</feature>
<evidence type="ECO:0000256" key="4">
    <source>
        <dbReference type="ARBA" id="ARBA00022490"/>
    </source>
</evidence>
<evidence type="ECO:0000256" key="11">
    <source>
        <dbReference type="ARBA" id="ARBA00031472"/>
    </source>
</evidence>
<dbReference type="EMBL" id="JBHLXE010000013">
    <property type="protein sequence ID" value="MFC0178692.1"/>
    <property type="molecule type" value="Genomic_DNA"/>
</dbReference>
<comment type="subunit">
    <text evidence="2">Homodimer.</text>
</comment>
<reference evidence="14 15" key="1">
    <citation type="submission" date="2024-09" db="EMBL/GenBank/DDBJ databases">
        <authorList>
            <person name="Sun Q."/>
            <person name="Mori K."/>
        </authorList>
    </citation>
    <scope>NUCLEOTIDE SEQUENCE [LARGE SCALE GENOMIC DNA]</scope>
    <source>
        <strain evidence="14 15">CCM 8545</strain>
    </source>
</reference>
<dbReference type="RefSeq" id="WP_385875559.1">
    <property type="nucleotide sequence ID" value="NZ_JBHLXE010000013.1"/>
</dbReference>
<keyword evidence="8" id="KW-0238">DNA-binding</keyword>
<evidence type="ECO:0000256" key="1">
    <source>
        <dbReference type="ARBA" id="ARBA00004496"/>
    </source>
</evidence>
<dbReference type="PROSITE" id="PS00552">
    <property type="entry name" value="HTH_MERR_1"/>
    <property type="match status" value="1"/>
</dbReference>
<dbReference type="InterPro" id="IPR009061">
    <property type="entry name" value="DNA-bd_dom_put_sf"/>
</dbReference>
<dbReference type="InterPro" id="IPR011789">
    <property type="entry name" value="CueR"/>
</dbReference>
<keyword evidence="9" id="KW-0010">Activator</keyword>
<evidence type="ECO:0000313" key="14">
    <source>
        <dbReference type="EMBL" id="MFC0178692.1"/>
    </source>
</evidence>
<dbReference type="InterPro" id="IPR000551">
    <property type="entry name" value="MerR-type_HTH_dom"/>
</dbReference>
<dbReference type="Pfam" id="PF13411">
    <property type="entry name" value="MerR_1"/>
    <property type="match status" value="1"/>
</dbReference>